<dbReference type="FunFam" id="3.40.33.10:FF:000006">
    <property type="entry name" value="Putative pathogenesis-related protein 1"/>
    <property type="match status" value="1"/>
</dbReference>
<dbReference type="GO" id="GO:0098542">
    <property type="term" value="P:defense response to other organism"/>
    <property type="evidence" value="ECO:0007669"/>
    <property type="project" value="UniProtKB-ARBA"/>
</dbReference>
<proteinExistence type="inferred from homology"/>
<evidence type="ECO:0000259" key="4">
    <source>
        <dbReference type="SMART" id="SM00198"/>
    </source>
</evidence>
<organism evidence="5 6">
    <name type="scientific">Canna indica</name>
    <name type="common">Indian-shot</name>
    <dbReference type="NCBI Taxonomy" id="4628"/>
    <lineage>
        <taxon>Eukaryota</taxon>
        <taxon>Viridiplantae</taxon>
        <taxon>Streptophyta</taxon>
        <taxon>Embryophyta</taxon>
        <taxon>Tracheophyta</taxon>
        <taxon>Spermatophyta</taxon>
        <taxon>Magnoliopsida</taxon>
        <taxon>Liliopsida</taxon>
        <taxon>Zingiberales</taxon>
        <taxon>Cannaceae</taxon>
        <taxon>Canna</taxon>
    </lineage>
</organism>
<dbReference type="Proteomes" id="UP001327560">
    <property type="component" value="Chromosome 7"/>
</dbReference>
<dbReference type="InterPro" id="IPR001283">
    <property type="entry name" value="CRISP-related"/>
</dbReference>
<dbReference type="EMBL" id="CP136896">
    <property type="protein sequence ID" value="WOL13385.1"/>
    <property type="molecule type" value="Genomic_DNA"/>
</dbReference>
<sequence>MKADDQTRWRWTSSSIYSTMSLYLMLKDSGVRNVAARASVGVAPIALDDTVAAYASDCANQRAADCSLVDSGGAYGENISGGSMGGDWTASDAVSSWVSEQQYYDYNSNTCADGHVCGHYTQVVWANSVKLGCARVVCNNGGVFITCNYDPPGNFVGDRPY</sequence>
<dbReference type="Pfam" id="PF00188">
    <property type="entry name" value="CAP"/>
    <property type="match status" value="1"/>
</dbReference>
<evidence type="ECO:0000313" key="5">
    <source>
        <dbReference type="EMBL" id="WOL13385.1"/>
    </source>
</evidence>
<dbReference type="PROSITE" id="PS01010">
    <property type="entry name" value="CRISP_2"/>
    <property type="match status" value="1"/>
</dbReference>
<evidence type="ECO:0000313" key="6">
    <source>
        <dbReference type="Proteomes" id="UP001327560"/>
    </source>
</evidence>
<accession>A0AAQ3KS70</accession>
<feature type="domain" description="SCP" evidence="4">
    <location>
        <begin position="29"/>
        <end position="157"/>
    </location>
</feature>
<keyword evidence="3" id="KW-1015">Disulfide bond</keyword>
<evidence type="ECO:0000256" key="3">
    <source>
        <dbReference type="ARBA" id="ARBA00023157"/>
    </source>
</evidence>
<dbReference type="CDD" id="cd05381">
    <property type="entry name" value="CAP_PR-1"/>
    <property type="match status" value="1"/>
</dbReference>
<name>A0AAQ3KS70_9LILI</name>
<comment type="similarity">
    <text evidence="1">Belongs to the CRISP family.</text>
</comment>
<dbReference type="AlphaFoldDB" id="A0AAQ3KS70"/>
<evidence type="ECO:0000256" key="2">
    <source>
        <dbReference type="ARBA" id="ARBA00022729"/>
    </source>
</evidence>
<keyword evidence="2" id="KW-0732">Signal</keyword>
<keyword evidence="6" id="KW-1185">Reference proteome</keyword>
<dbReference type="InterPro" id="IPR014044">
    <property type="entry name" value="CAP_dom"/>
</dbReference>
<evidence type="ECO:0000256" key="1">
    <source>
        <dbReference type="ARBA" id="ARBA00009923"/>
    </source>
</evidence>
<reference evidence="5 6" key="1">
    <citation type="submission" date="2023-10" db="EMBL/GenBank/DDBJ databases">
        <title>Chromosome-scale genome assembly provides insights into flower coloration mechanisms of Canna indica.</title>
        <authorList>
            <person name="Li C."/>
        </authorList>
    </citation>
    <scope>NUCLEOTIDE SEQUENCE [LARGE SCALE GENOMIC DNA]</scope>
    <source>
        <tissue evidence="5">Flower</tissue>
    </source>
</reference>
<dbReference type="InterPro" id="IPR018244">
    <property type="entry name" value="Allrgn_V5/Tpx1_CS"/>
</dbReference>
<protein>
    <submittedName>
        <fullName evidence="5">Pathogenesis-related protein PRB1-3-like</fullName>
    </submittedName>
</protein>
<gene>
    <name evidence="5" type="ORF">Cni_G22155</name>
</gene>
<dbReference type="Gene3D" id="3.40.33.10">
    <property type="entry name" value="CAP"/>
    <property type="match status" value="1"/>
</dbReference>
<dbReference type="PRINTS" id="PR00837">
    <property type="entry name" value="V5TPXLIKE"/>
</dbReference>
<dbReference type="PANTHER" id="PTHR10334">
    <property type="entry name" value="CYSTEINE-RICH SECRETORY PROTEIN-RELATED"/>
    <property type="match status" value="1"/>
</dbReference>
<dbReference type="SUPFAM" id="SSF55797">
    <property type="entry name" value="PR-1-like"/>
    <property type="match status" value="1"/>
</dbReference>
<dbReference type="PROSITE" id="PS01009">
    <property type="entry name" value="CRISP_1"/>
    <property type="match status" value="1"/>
</dbReference>
<dbReference type="InterPro" id="IPR035940">
    <property type="entry name" value="CAP_sf"/>
</dbReference>
<dbReference type="GO" id="GO:0005576">
    <property type="term" value="C:extracellular region"/>
    <property type="evidence" value="ECO:0007669"/>
    <property type="project" value="InterPro"/>
</dbReference>
<dbReference type="SMART" id="SM00198">
    <property type="entry name" value="SCP"/>
    <property type="match status" value="1"/>
</dbReference>